<dbReference type="GO" id="GO:0003677">
    <property type="term" value="F:DNA binding"/>
    <property type="evidence" value="ECO:0007669"/>
    <property type="project" value="InterPro"/>
</dbReference>
<sequence>TRFPSVKHFTSWLGLCPGCRITVGKVKSSMTRQVVNRAPHAFRMAAPTAGKSNSALGAFYRRLRSRLGTPKAITATAHKLARIFYRLWKSGGEYLDPGADYYILSKTWTFPGN</sequence>
<dbReference type="InterPro" id="IPR047650">
    <property type="entry name" value="Transpos_IS110"/>
</dbReference>
<comment type="caution">
    <text evidence="2">The sequence shown here is derived from an EMBL/GenBank/DDBJ whole genome shotgun (WGS) entry which is preliminary data.</text>
</comment>
<dbReference type="GO" id="GO:0006313">
    <property type="term" value="P:DNA transposition"/>
    <property type="evidence" value="ECO:0007669"/>
    <property type="project" value="InterPro"/>
</dbReference>
<dbReference type="Pfam" id="PF02371">
    <property type="entry name" value="Transposase_20"/>
    <property type="match status" value="1"/>
</dbReference>
<name>A0A6B3NAV8_9CYAN</name>
<protein>
    <submittedName>
        <fullName evidence="2">IS110 family transposase</fullName>
    </submittedName>
</protein>
<dbReference type="EMBL" id="JAAHFQ010000127">
    <property type="protein sequence ID" value="NER27722.1"/>
    <property type="molecule type" value="Genomic_DNA"/>
</dbReference>
<dbReference type="InterPro" id="IPR003346">
    <property type="entry name" value="Transposase_20"/>
</dbReference>
<organism evidence="2">
    <name type="scientific">Symploca sp. SIO1C4</name>
    <dbReference type="NCBI Taxonomy" id="2607765"/>
    <lineage>
        <taxon>Bacteria</taxon>
        <taxon>Bacillati</taxon>
        <taxon>Cyanobacteriota</taxon>
        <taxon>Cyanophyceae</taxon>
        <taxon>Coleofasciculales</taxon>
        <taxon>Coleofasciculaceae</taxon>
        <taxon>Symploca</taxon>
    </lineage>
</organism>
<proteinExistence type="predicted"/>
<dbReference type="AlphaFoldDB" id="A0A6B3NAV8"/>
<feature type="non-terminal residue" evidence="2">
    <location>
        <position position="1"/>
    </location>
</feature>
<dbReference type="PANTHER" id="PTHR33055">
    <property type="entry name" value="TRANSPOSASE FOR INSERTION SEQUENCE ELEMENT IS1111A"/>
    <property type="match status" value="1"/>
</dbReference>
<dbReference type="PANTHER" id="PTHR33055:SF13">
    <property type="entry name" value="TRANSPOSASE"/>
    <property type="match status" value="1"/>
</dbReference>
<evidence type="ECO:0000259" key="1">
    <source>
        <dbReference type="Pfam" id="PF02371"/>
    </source>
</evidence>
<feature type="domain" description="Transposase IS116/IS110/IS902 C-terminal" evidence="1">
    <location>
        <begin position="1"/>
        <end position="60"/>
    </location>
</feature>
<gene>
    <name evidence="2" type="ORF">F6J89_08830</name>
</gene>
<accession>A0A6B3NAV8</accession>
<reference evidence="2" key="1">
    <citation type="submission" date="2019-11" db="EMBL/GenBank/DDBJ databases">
        <title>Genomic insights into an expanded diversity of filamentous marine cyanobacteria reveals the extraordinary biosynthetic potential of Moorea and Okeania.</title>
        <authorList>
            <person name="Ferreira Leao T."/>
            <person name="Wang M."/>
            <person name="Moss N."/>
            <person name="Da Silva R."/>
            <person name="Sanders J."/>
            <person name="Nurk S."/>
            <person name="Gurevich A."/>
            <person name="Humphrey G."/>
            <person name="Reher R."/>
            <person name="Zhu Q."/>
            <person name="Belda-Ferre P."/>
            <person name="Glukhov E."/>
            <person name="Rex R."/>
            <person name="Dorrestein P.C."/>
            <person name="Knight R."/>
            <person name="Pevzner P."/>
            <person name="Gerwick W.H."/>
            <person name="Gerwick L."/>
        </authorList>
    </citation>
    <scope>NUCLEOTIDE SEQUENCE</scope>
    <source>
        <strain evidence="2">SIO1C4</strain>
    </source>
</reference>
<dbReference type="GO" id="GO:0004803">
    <property type="term" value="F:transposase activity"/>
    <property type="evidence" value="ECO:0007669"/>
    <property type="project" value="InterPro"/>
</dbReference>
<evidence type="ECO:0000313" key="2">
    <source>
        <dbReference type="EMBL" id="NER27722.1"/>
    </source>
</evidence>